<dbReference type="EMBL" id="CP063362">
    <property type="protein sequence ID" value="QRG06143.1"/>
    <property type="molecule type" value="Genomic_DNA"/>
</dbReference>
<accession>A0A974SJ90</accession>
<reference evidence="1 2" key="1">
    <citation type="submission" date="2020-10" db="EMBL/GenBank/DDBJ databases">
        <title>Degradation of 1,4-Dioxane by Xanthobacter sp. YN2, via a Novel Group-2 Soluble Di-Iron Monooxygenase.</title>
        <authorList>
            <person name="Ma F."/>
            <person name="Wang Y."/>
            <person name="Yang J."/>
            <person name="Guo H."/>
            <person name="Su D."/>
            <person name="Yu L."/>
        </authorList>
    </citation>
    <scope>NUCLEOTIDE SEQUENCE [LARGE SCALE GENOMIC DNA]</scope>
    <source>
        <strain evidence="1 2">YN2</strain>
    </source>
</reference>
<evidence type="ECO:0000313" key="2">
    <source>
        <dbReference type="Proteomes" id="UP000596427"/>
    </source>
</evidence>
<dbReference type="Proteomes" id="UP000596427">
    <property type="component" value="Chromosome"/>
</dbReference>
<keyword evidence="2" id="KW-1185">Reference proteome</keyword>
<dbReference type="KEGG" id="xdi:EZH22_24665"/>
<name>A0A974SJ90_9HYPH</name>
<protein>
    <submittedName>
        <fullName evidence="1">Uncharacterized protein</fullName>
    </submittedName>
</protein>
<dbReference type="AlphaFoldDB" id="A0A974SJ90"/>
<proteinExistence type="predicted"/>
<gene>
    <name evidence="1" type="ORF">EZH22_24665</name>
</gene>
<organism evidence="1 2">
    <name type="scientific">Xanthobacter dioxanivorans</name>
    <dbReference type="NCBI Taxonomy" id="2528964"/>
    <lineage>
        <taxon>Bacteria</taxon>
        <taxon>Pseudomonadati</taxon>
        <taxon>Pseudomonadota</taxon>
        <taxon>Alphaproteobacteria</taxon>
        <taxon>Hyphomicrobiales</taxon>
        <taxon>Xanthobacteraceae</taxon>
        <taxon>Xanthobacter</taxon>
    </lineage>
</organism>
<dbReference type="RefSeq" id="WP_203193022.1">
    <property type="nucleotide sequence ID" value="NZ_CP063362.1"/>
</dbReference>
<evidence type="ECO:0000313" key="1">
    <source>
        <dbReference type="EMBL" id="QRG06143.1"/>
    </source>
</evidence>
<sequence length="154" mass="16895">MTSDIDPKALALKVAETCDRISVEAPDDVYLSVSLYGPEARALAAFLREAVSPWNFDMDAAPKDGTDLDLFDGIGVVQGAFTWPQSLEEWWETVGEEDEVPDTEGYREYLEGEMFGWIGCETLSTDVLYLSPIAWRHRPSPPVLPTPPAAGGGE</sequence>